<keyword evidence="3" id="KW-1185">Reference proteome</keyword>
<dbReference type="EMBL" id="VJMJ01000170">
    <property type="protein sequence ID" value="KAF0729004.1"/>
    <property type="molecule type" value="Genomic_DNA"/>
</dbReference>
<feature type="region of interest" description="Disordered" evidence="1">
    <location>
        <begin position="85"/>
        <end position="108"/>
    </location>
</feature>
<gene>
    <name evidence="2" type="ORF">Ae201684_013304</name>
</gene>
<proteinExistence type="predicted"/>
<protein>
    <submittedName>
        <fullName evidence="2">Uncharacterized protein</fullName>
    </submittedName>
</protein>
<organism evidence="2 3">
    <name type="scientific">Aphanomyces euteiches</name>
    <dbReference type="NCBI Taxonomy" id="100861"/>
    <lineage>
        <taxon>Eukaryota</taxon>
        <taxon>Sar</taxon>
        <taxon>Stramenopiles</taxon>
        <taxon>Oomycota</taxon>
        <taxon>Saprolegniomycetes</taxon>
        <taxon>Saprolegniales</taxon>
        <taxon>Verrucalvaceae</taxon>
        <taxon>Aphanomyces</taxon>
    </lineage>
</organism>
<dbReference type="VEuPathDB" id="FungiDB:AeMF1_006566"/>
<comment type="caution">
    <text evidence="2">The sequence shown here is derived from an EMBL/GenBank/DDBJ whole genome shotgun (WGS) entry which is preliminary data.</text>
</comment>
<name>A0A6G0WNQ1_9STRA</name>
<sequence>MLVHIPELPQDVRVAYCKLRDQRIWTDWMEKFQSFLPGTTNEQVTWNRALRAWWASYGDCVWNRYFWAIVLGLFIAVVGVERGQPSQESARSGQEEFRGPVAGVREGC</sequence>
<dbReference type="AlphaFoldDB" id="A0A6G0WNQ1"/>
<reference evidence="2 3" key="1">
    <citation type="submission" date="2019-07" db="EMBL/GenBank/DDBJ databases">
        <title>Genomics analysis of Aphanomyces spp. identifies a new class of oomycete effector associated with host adaptation.</title>
        <authorList>
            <person name="Gaulin E."/>
        </authorList>
    </citation>
    <scope>NUCLEOTIDE SEQUENCE [LARGE SCALE GENOMIC DNA]</scope>
    <source>
        <strain evidence="2 3">ATCC 201684</strain>
    </source>
</reference>
<dbReference type="Proteomes" id="UP000481153">
    <property type="component" value="Unassembled WGS sequence"/>
</dbReference>
<evidence type="ECO:0000256" key="1">
    <source>
        <dbReference type="SAM" id="MobiDB-lite"/>
    </source>
</evidence>
<evidence type="ECO:0000313" key="3">
    <source>
        <dbReference type="Proteomes" id="UP000481153"/>
    </source>
</evidence>
<accession>A0A6G0WNQ1</accession>
<evidence type="ECO:0000313" key="2">
    <source>
        <dbReference type="EMBL" id="KAF0729004.1"/>
    </source>
</evidence>